<dbReference type="SUPFAM" id="SSF103473">
    <property type="entry name" value="MFS general substrate transporter"/>
    <property type="match status" value="1"/>
</dbReference>
<protein>
    <recommendedName>
        <fullName evidence="8">Major facilitator superfamily (MFS) profile domain-containing protein</fullName>
    </recommendedName>
</protein>
<feature type="transmembrane region" description="Helical" evidence="7">
    <location>
        <begin position="83"/>
        <end position="101"/>
    </location>
</feature>
<dbReference type="InterPro" id="IPR001958">
    <property type="entry name" value="Tet-R_TetA/multi-R_MdtG-like"/>
</dbReference>
<evidence type="ECO:0000256" key="1">
    <source>
        <dbReference type="ARBA" id="ARBA00004141"/>
    </source>
</evidence>
<dbReference type="Proteomes" id="UP001150569">
    <property type="component" value="Unassembled WGS sequence"/>
</dbReference>
<evidence type="ECO:0000313" key="10">
    <source>
        <dbReference type="Proteomes" id="UP001150569"/>
    </source>
</evidence>
<dbReference type="CDD" id="cd17330">
    <property type="entry name" value="MFS_SLC46_TetA_like"/>
    <property type="match status" value="1"/>
</dbReference>
<dbReference type="GO" id="GO:0016020">
    <property type="term" value="C:membrane"/>
    <property type="evidence" value="ECO:0007669"/>
    <property type="project" value="UniProtKB-SubCell"/>
</dbReference>
<evidence type="ECO:0000256" key="3">
    <source>
        <dbReference type="ARBA" id="ARBA00022692"/>
    </source>
</evidence>
<evidence type="ECO:0000256" key="5">
    <source>
        <dbReference type="ARBA" id="ARBA00023136"/>
    </source>
</evidence>
<dbReference type="GO" id="GO:0022857">
    <property type="term" value="F:transmembrane transporter activity"/>
    <property type="evidence" value="ECO:0007669"/>
    <property type="project" value="InterPro"/>
</dbReference>
<feature type="transmembrane region" description="Helical" evidence="7">
    <location>
        <begin position="143"/>
        <end position="164"/>
    </location>
</feature>
<gene>
    <name evidence="9" type="ORF">IWQ60_007948</name>
</gene>
<feature type="region of interest" description="Disordered" evidence="6">
    <location>
        <begin position="524"/>
        <end position="546"/>
    </location>
</feature>
<feature type="transmembrane region" description="Helical" evidence="7">
    <location>
        <begin position="309"/>
        <end position="333"/>
    </location>
</feature>
<feature type="transmembrane region" description="Helical" evidence="7">
    <location>
        <begin position="184"/>
        <end position="206"/>
    </location>
</feature>
<keyword evidence="3 7" id="KW-0812">Transmembrane</keyword>
<evidence type="ECO:0000259" key="8">
    <source>
        <dbReference type="PROSITE" id="PS50850"/>
    </source>
</evidence>
<feature type="transmembrane region" description="Helical" evidence="7">
    <location>
        <begin position="420"/>
        <end position="448"/>
    </location>
</feature>
<keyword evidence="5 7" id="KW-0472">Membrane</keyword>
<dbReference type="AlphaFoldDB" id="A0A9W8DSJ1"/>
<organism evidence="9 10">
    <name type="scientific">Tieghemiomyces parasiticus</name>
    <dbReference type="NCBI Taxonomy" id="78921"/>
    <lineage>
        <taxon>Eukaryota</taxon>
        <taxon>Fungi</taxon>
        <taxon>Fungi incertae sedis</taxon>
        <taxon>Zoopagomycota</taxon>
        <taxon>Kickxellomycotina</taxon>
        <taxon>Dimargaritomycetes</taxon>
        <taxon>Dimargaritales</taxon>
        <taxon>Dimargaritaceae</taxon>
        <taxon>Tieghemiomyces</taxon>
    </lineage>
</organism>
<evidence type="ECO:0000256" key="4">
    <source>
        <dbReference type="ARBA" id="ARBA00022989"/>
    </source>
</evidence>
<feature type="transmembrane region" description="Helical" evidence="7">
    <location>
        <begin position="12"/>
        <end position="37"/>
    </location>
</feature>
<feature type="transmembrane region" description="Helical" evidence="7">
    <location>
        <begin position="339"/>
        <end position="361"/>
    </location>
</feature>
<dbReference type="PRINTS" id="PR01035">
    <property type="entry name" value="TCRTETA"/>
</dbReference>
<dbReference type="PANTHER" id="PTHR23504">
    <property type="entry name" value="MAJOR FACILITATOR SUPERFAMILY DOMAIN-CONTAINING PROTEIN 10"/>
    <property type="match status" value="1"/>
</dbReference>
<accession>A0A9W8DSJ1</accession>
<comment type="subcellular location">
    <subcellularLocation>
        <location evidence="1">Membrane</location>
        <topology evidence="1">Multi-pass membrane protein</topology>
    </subcellularLocation>
</comment>
<keyword evidence="4 7" id="KW-1133">Transmembrane helix</keyword>
<dbReference type="InterPro" id="IPR036259">
    <property type="entry name" value="MFS_trans_sf"/>
</dbReference>
<keyword evidence="2" id="KW-0813">Transport</keyword>
<dbReference type="PROSITE" id="PS50850">
    <property type="entry name" value="MFS"/>
    <property type="match status" value="1"/>
</dbReference>
<dbReference type="Gene3D" id="1.20.1250.20">
    <property type="entry name" value="MFS general substrate transporter like domains"/>
    <property type="match status" value="1"/>
</dbReference>
<dbReference type="Pfam" id="PF07690">
    <property type="entry name" value="MFS_1"/>
    <property type="match status" value="1"/>
</dbReference>
<feature type="transmembrane region" description="Helical" evidence="7">
    <location>
        <begin position="49"/>
        <end position="71"/>
    </location>
</feature>
<evidence type="ECO:0000256" key="2">
    <source>
        <dbReference type="ARBA" id="ARBA00022448"/>
    </source>
</evidence>
<comment type="caution">
    <text evidence="9">The sequence shown here is derived from an EMBL/GenBank/DDBJ whole genome shotgun (WGS) entry which is preliminary data.</text>
</comment>
<dbReference type="OrthoDB" id="419616at2759"/>
<evidence type="ECO:0000256" key="6">
    <source>
        <dbReference type="SAM" id="MobiDB-lite"/>
    </source>
</evidence>
<keyword evidence="10" id="KW-1185">Reference proteome</keyword>
<evidence type="ECO:0000313" key="9">
    <source>
        <dbReference type="EMBL" id="KAJ1916900.1"/>
    </source>
</evidence>
<sequence length="546" mass="59128">MRAFPTPLPRWPVATLCLIHITEPLNFSVLFPFVYFMVKDIHPADPKQIGFYVGLITSAFALAQLLTSFFWGLVADTFGRRPVLLVGTLGAAVTMVMFGVSPSLHWAITARVVCGALNGNLATAKTVMAEITDESNQVEGFSLLPLMWIFGLVVGPALGGLLARPAVTYPGLFGHMSLFVQFPYLLPCLVCAALNLVAWSGVFYLVQETLDRRDDAVVPALSSPPISAAHSATAPTRDFQTATEYDGEHQALLTRPSHDTLSDHQSASPAVPPARRGSYAAVTAPNSPAPASQPSRFSSLAFSPMTRKVILGNFFIALVSLVLDEIYPIWAAYKLSLDAQAIGTTLSLSAALLLAFQLLAFPRLQRRWGLLRCFKVGTLSLLVACQAFPLIGLLEEASAPQNANRVTLDLSVSDRRTGPFTWAALMATLVGRMCAGSLSFTSIIMLVNNSVTDPRYLGTVNGMSQAANSLARTLGPVVGGQIWSWSLVHDLPFPFDYRLVFVFASVPAFLAYWTARNWDPRLDHRQSQPTTKIPTDISPASLDTTA</sequence>
<feature type="transmembrane region" description="Helical" evidence="7">
    <location>
        <begin position="373"/>
        <end position="394"/>
    </location>
</feature>
<proteinExistence type="predicted"/>
<dbReference type="PANTHER" id="PTHR23504:SF15">
    <property type="entry name" value="MAJOR FACILITATOR SUPERFAMILY (MFS) PROFILE DOMAIN-CONTAINING PROTEIN"/>
    <property type="match status" value="1"/>
</dbReference>
<dbReference type="EMBL" id="JANBPT010000563">
    <property type="protein sequence ID" value="KAJ1916900.1"/>
    <property type="molecule type" value="Genomic_DNA"/>
</dbReference>
<dbReference type="InterPro" id="IPR011701">
    <property type="entry name" value="MFS"/>
</dbReference>
<name>A0A9W8DSJ1_9FUNG</name>
<dbReference type="InterPro" id="IPR020846">
    <property type="entry name" value="MFS_dom"/>
</dbReference>
<evidence type="ECO:0000256" key="7">
    <source>
        <dbReference type="SAM" id="Phobius"/>
    </source>
</evidence>
<feature type="domain" description="Major facilitator superfamily (MFS) profile" evidence="8">
    <location>
        <begin position="12"/>
        <end position="523"/>
    </location>
</feature>
<reference evidence="9" key="1">
    <citation type="submission" date="2022-07" db="EMBL/GenBank/DDBJ databases">
        <title>Phylogenomic reconstructions and comparative analyses of Kickxellomycotina fungi.</title>
        <authorList>
            <person name="Reynolds N.K."/>
            <person name="Stajich J.E."/>
            <person name="Barry K."/>
            <person name="Grigoriev I.V."/>
            <person name="Crous P."/>
            <person name="Smith M.E."/>
        </authorList>
    </citation>
    <scope>NUCLEOTIDE SEQUENCE</scope>
    <source>
        <strain evidence="9">RSA 861</strain>
    </source>
</reference>